<accession>A0AAV9HKD9</accession>
<keyword evidence="2" id="KW-0812">Transmembrane</keyword>
<feature type="region of interest" description="Disordered" evidence="1">
    <location>
        <begin position="81"/>
        <end position="105"/>
    </location>
</feature>
<organism evidence="3 4">
    <name type="scientific">Cladorrhinum samala</name>
    <dbReference type="NCBI Taxonomy" id="585594"/>
    <lineage>
        <taxon>Eukaryota</taxon>
        <taxon>Fungi</taxon>
        <taxon>Dikarya</taxon>
        <taxon>Ascomycota</taxon>
        <taxon>Pezizomycotina</taxon>
        <taxon>Sordariomycetes</taxon>
        <taxon>Sordariomycetidae</taxon>
        <taxon>Sordariales</taxon>
        <taxon>Podosporaceae</taxon>
        <taxon>Cladorrhinum</taxon>
    </lineage>
</organism>
<dbReference type="AlphaFoldDB" id="A0AAV9HKD9"/>
<feature type="transmembrane region" description="Helical" evidence="2">
    <location>
        <begin position="330"/>
        <end position="349"/>
    </location>
</feature>
<reference evidence="3" key="1">
    <citation type="journal article" date="2023" name="Mol. Phylogenet. Evol.">
        <title>Genome-scale phylogeny and comparative genomics of the fungal order Sordariales.</title>
        <authorList>
            <person name="Hensen N."/>
            <person name="Bonometti L."/>
            <person name="Westerberg I."/>
            <person name="Brannstrom I.O."/>
            <person name="Guillou S."/>
            <person name="Cros-Aarteil S."/>
            <person name="Calhoun S."/>
            <person name="Haridas S."/>
            <person name="Kuo A."/>
            <person name="Mondo S."/>
            <person name="Pangilinan J."/>
            <person name="Riley R."/>
            <person name="LaButti K."/>
            <person name="Andreopoulos B."/>
            <person name="Lipzen A."/>
            <person name="Chen C."/>
            <person name="Yan M."/>
            <person name="Daum C."/>
            <person name="Ng V."/>
            <person name="Clum A."/>
            <person name="Steindorff A."/>
            <person name="Ohm R.A."/>
            <person name="Martin F."/>
            <person name="Silar P."/>
            <person name="Natvig D.O."/>
            <person name="Lalanne C."/>
            <person name="Gautier V."/>
            <person name="Ament-Velasquez S.L."/>
            <person name="Kruys A."/>
            <person name="Hutchinson M.I."/>
            <person name="Powell A.J."/>
            <person name="Barry K."/>
            <person name="Miller A.N."/>
            <person name="Grigoriev I.V."/>
            <person name="Debuchy R."/>
            <person name="Gladieux P."/>
            <person name="Hiltunen Thoren M."/>
            <person name="Johannesson H."/>
        </authorList>
    </citation>
    <scope>NUCLEOTIDE SEQUENCE</scope>
    <source>
        <strain evidence="3">PSN324</strain>
    </source>
</reference>
<dbReference type="EMBL" id="MU864995">
    <property type="protein sequence ID" value="KAK4461200.1"/>
    <property type="molecule type" value="Genomic_DNA"/>
</dbReference>
<evidence type="ECO:0000256" key="1">
    <source>
        <dbReference type="SAM" id="MobiDB-lite"/>
    </source>
</evidence>
<gene>
    <name evidence="3" type="ORF">QBC42DRAFT_270580</name>
</gene>
<comment type="caution">
    <text evidence="3">The sequence shown here is derived from an EMBL/GenBank/DDBJ whole genome shotgun (WGS) entry which is preliminary data.</text>
</comment>
<feature type="compositionally biased region" description="Polar residues" evidence="1">
    <location>
        <begin position="81"/>
        <end position="94"/>
    </location>
</feature>
<evidence type="ECO:0000256" key="2">
    <source>
        <dbReference type="SAM" id="Phobius"/>
    </source>
</evidence>
<feature type="transmembrane region" description="Helical" evidence="2">
    <location>
        <begin position="382"/>
        <end position="408"/>
    </location>
</feature>
<keyword evidence="2" id="KW-0472">Membrane</keyword>
<evidence type="ECO:0000313" key="4">
    <source>
        <dbReference type="Proteomes" id="UP001321749"/>
    </source>
</evidence>
<dbReference type="InterPro" id="IPR046536">
    <property type="entry name" value="DUF6601"/>
</dbReference>
<proteinExistence type="predicted"/>
<reference evidence="3" key="2">
    <citation type="submission" date="2023-06" db="EMBL/GenBank/DDBJ databases">
        <authorList>
            <consortium name="Lawrence Berkeley National Laboratory"/>
            <person name="Mondo S.J."/>
            <person name="Hensen N."/>
            <person name="Bonometti L."/>
            <person name="Westerberg I."/>
            <person name="Brannstrom I.O."/>
            <person name="Guillou S."/>
            <person name="Cros-Aarteil S."/>
            <person name="Calhoun S."/>
            <person name="Haridas S."/>
            <person name="Kuo A."/>
            <person name="Pangilinan J."/>
            <person name="Riley R."/>
            <person name="Labutti K."/>
            <person name="Andreopoulos B."/>
            <person name="Lipzen A."/>
            <person name="Chen C."/>
            <person name="Yanf M."/>
            <person name="Daum C."/>
            <person name="Ng V."/>
            <person name="Clum A."/>
            <person name="Steindorff A."/>
            <person name="Ohm R."/>
            <person name="Martin F."/>
            <person name="Silar P."/>
            <person name="Natvig D."/>
            <person name="Lalanne C."/>
            <person name="Gautier V."/>
            <person name="Ament-Velasquez S.L."/>
            <person name="Kruys A."/>
            <person name="Hutchinson M.I."/>
            <person name="Powell A.J."/>
            <person name="Barry K."/>
            <person name="Miller A.N."/>
            <person name="Grigoriev I.V."/>
            <person name="Debuchy R."/>
            <person name="Gladieux P."/>
            <person name="Thoren M.H."/>
            <person name="Johannesson H."/>
        </authorList>
    </citation>
    <scope>NUCLEOTIDE SEQUENCE</scope>
    <source>
        <strain evidence="3">PSN324</strain>
    </source>
</reference>
<dbReference type="PANTHER" id="PTHR34414">
    <property type="entry name" value="HET DOMAIN-CONTAINING PROTEIN-RELATED"/>
    <property type="match status" value="1"/>
</dbReference>
<dbReference type="Proteomes" id="UP001321749">
    <property type="component" value="Unassembled WGS sequence"/>
</dbReference>
<feature type="compositionally biased region" description="Pro residues" evidence="1">
    <location>
        <begin position="14"/>
        <end position="27"/>
    </location>
</feature>
<evidence type="ECO:0000313" key="3">
    <source>
        <dbReference type="EMBL" id="KAK4461200.1"/>
    </source>
</evidence>
<name>A0AAV9HKD9_9PEZI</name>
<keyword evidence="2" id="KW-1133">Transmembrane helix</keyword>
<sequence length="437" mass="49409">MATEGQAPQAPQVPQAPPEAPRSPRPPQSRSVTFRSPDAIAEEFPPHKINRIGRANTKAPFSGLAIEFNAALEYVAVGNNSISGSEKSGPTAETISEHGEHSPGLKPAQMVLKAKDAAKQYLPGQPRIRFSSNRPNVDGDEGTLPGYLRRYHLTPGLDELLPWMRYVFVQTPSYDHVMPLHHQRAHDRKIVVDEEPGLHLVWYYGFIYMKPVPQYFYSSAFWDYLAHADEELYKACLGFMRSYYYLIRFEIDFDMACNEDHKLIPKKEDGKYPTYEEWCEFIEPFSLVGDDHVNRRYHYGELRLTRINRTAFLAKGSLAYFHLLPQWGSYLSHILAPLITAFAVFSVILNSMQVTLAAIEVGSETGHTIPGTGWGSFLDVSLYFPLIIILCIAFVIGAALTGIFFMVLKDLIRGNKIRQKKKNGELNIGRGTHGMIW</sequence>
<feature type="compositionally biased region" description="Low complexity" evidence="1">
    <location>
        <begin position="1"/>
        <end position="13"/>
    </location>
</feature>
<dbReference type="Pfam" id="PF20246">
    <property type="entry name" value="DUF6601"/>
    <property type="match status" value="1"/>
</dbReference>
<feature type="region of interest" description="Disordered" evidence="1">
    <location>
        <begin position="1"/>
        <end position="47"/>
    </location>
</feature>
<dbReference type="PANTHER" id="PTHR34414:SF1">
    <property type="entry name" value="SUBTILISIN-LIKE SERINE PROTEASE"/>
    <property type="match status" value="1"/>
</dbReference>
<protein>
    <submittedName>
        <fullName evidence="3">Uncharacterized protein</fullName>
    </submittedName>
</protein>
<keyword evidence="4" id="KW-1185">Reference proteome</keyword>